<dbReference type="RefSeq" id="WP_058470782.1">
    <property type="nucleotide sequence ID" value="NZ_CAAAIC010000003.1"/>
</dbReference>
<evidence type="ECO:0000313" key="1">
    <source>
        <dbReference type="EMBL" id="KTD16978.1"/>
    </source>
</evidence>
<protein>
    <submittedName>
        <fullName evidence="1">Coiled-coil-containing protein</fullName>
    </submittedName>
</protein>
<dbReference type="PATRIC" id="fig|456.5.peg.1372"/>
<dbReference type="Proteomes" id="UP000055035">
    <property type="component" value="Unassembled WGS sequence"/>
</dbReference>
<keyword evidence="2" id="KW-1185">Reference proteome</keyword>
<name>A0A0W0VA49_9GAMM</name>
<sequence>MARNTLYNFLKIYGLDTAFSQTLKSIHSNNLAGDNYFRLELPVTQPVILKDKEQEYLLDNHHISVYEEEYRANPNLSQYHYTAEFIGKNEERYRLHVYFNAFDQLTKQAVFEVKTPDCYKTVNSKHIEHHLIQQALRHTKPVIGQLRQQQMQTIKALEERHRLTEEQLWKLFDSEAKPEKILETLVTACQTLRELIPLVKHKAYAKALSSHEKTAAYIKGSIRKEHQEKTTGTTAEGCESSIVDIADPGSDFASLDKFETEEVMAGSKSELAHEADPISLDEVEIKDDLGVNKHEVAGILAHLHTAPTMFKPKTSRRVRFAEQFKALESRFESLLQAKEEFQATEVEALLAKTYELDLFFEKSVNFTELKQLQSLRNKLQQFGTKLLPGLLFQKKFELAKSLTSFHYLLNHEKYLLVALQTRNSELLDFVLTYANVDVNNQPVNIRKKNYPSAVHACFYEDAPEFPMGECLAVLIKHDASLLLSDEKGLPIAYSILSATAHPLCNTLYRHREKTLNSVSFLRQIITQLTIYLAQNELSFSEIKTIEAELEQFELQMKELTSLEQDSSTRLLLKKMNRFEERHLNSFIEKLRKDEEITAINREIKDSAAELLSLTPKKQLRQAKVYVRNHLDNLDKFLSKFDISTLDFKTIKEQVLTNSKNHLQLIQKKTELLQLQQEIKTQVCNGKPSKQQRRLANEQKVLLEEIRKLEKKNPFLQDFSRIGESLEGTLNFASNTFMQDFFKTSESMDFDKKGNFDELALTLAPGKSVDQALSTLLTKFSDLFESFPKEAVEQFLREEDDEHSEIPNNAFRDF</sequence>
<organism evidence="1 2">
    <name type="scientific">Legionella jordanis</name>
    <dbReference type="NCBI Taxonomy" id="456"/>
    <lineage>
        <taxon>Bacteria</taxon>
        <taxon>Pseudomonadati</taxon>
        <taxon>Pseudomonadota</taxon>
        <taxon>Gammaproteobacteria</taxon>
        <taxon>Legionellales</taxon>
        <taxon>Legionellaceae</taxon>
        <taxon>Legionella</taxon>
    </lineage>
</organism>
<evidence type="ECO:0000313" key="2">
    <source>
        <dbReference type="Proteomes" id="UP000055035"/>
    </source>
</evidence>
<proteinExistence type="predicted"/>
<gene>
    <name evidence="1" type="primary">legC4</name>
    <name evidence="1" type="ORF">Ljor_1284</name>
</gene>
<dbReference type="STRING" id="456.Ljor_1284"/>
<dbReference type="AlphaFoldDB" id="A0A0W0VA49"/>
<dbReference type="OrthoDB" id="5652557at2"/>
<reference evidence="1 2" key="1">
    <citation type="submission" date="2015-11" db="EMBL/GenBank/DDBJ databases">
        <title>Genomic analysis of 38 Legionella species identifies large and diverse effector repertoires.</title>
        <authorList>
            <person name="Burstein D."/>
            <person name="Amaro F."/>
            <person name="Zusman T."/>
            <person name="Lifshitz Z."/>
            <person name="Cohen O."/>
            <person name="Gilbert J.A."/>
            <person name="Pupko T."/>
            <person name="Shuman H.A."/>
            <person name="Segal G."/>
        </authorList>
    </citation>
    <scope>NUCLEOTIDE SEQUENCE [LARGE SCALE GENOMIC DNA]</scope>
    <source>
        <strain evidence="1 2">BL-540</strain>
    </source>
</reference>
<accession>A0A0W0VA49</accession>
<dbReference type="EMBL" id="LNYJ01000011">
    <property type="protein sequence ID" value="KTD16978.1"/>
    <property type="molecule type" value="Genomic_DNA"/>
</dbReference>
<comment type="caution">
    <text evidence="1">The sequence shown here is derived from an EMBL/GenBank/DDBJ whole genome shotgun (WGS) entry which is preliminary data.</text>
</comment>